<proteinExistence type="predicted"/>
<dbReference type="Pfam" id="PF04448">
    <property type="entry name" value="DUF551"/>
    <property type="match status" value="1"/>
</dbReference>
<evidence type="ECO:0000313" key="2">
    <source>
        <dbReference type="EMBL" id="SSF97948.1"/>
    </source>
</evidence>
<accession>A0ABD7N5G5</accession>
<dbReference type="EMBL" id="UFBM01000028">
    <property type="protein sequence ID" value="SSF97948.1"/>
    <property type="molecule type" value="Genomic_DNA"/>
</dbReference>
<dbReference type="Proteomes" id="UP000252079">
    <property type="component" value="Unassembled WGS sequence"/>
</dbReference>
<organism evidence="2 3">
    <name type="scientific">Klebsiella quasipneumoniae</name>
    <dbReference type="NCBI Taxonomy" id="1463165"/>
    <lineage>
        <taxon>Bacteria</taxon>
        <taxon>Pseudomonadati</taxon>
        <taxon>Pseudomonadota</taxon>
        <taxon>Gammaproteobacteria</taxon>
        <taxon>Enterobacterales</taxon>
        <taxon>Enterobacteriaceae</taxon>
        <taxon>Klebsiella/Raoultella group</taxon>
        <taxon>Klebsiella</taxon>
        <taxon>Klebsiella pneumoniae complex</taxon>
    </lineage>
</organism>
<reference evidence="2 3" key="1">
    <citation type="submission" date="2018-07" db="EMBL/GenBank/DDBJ databases">
        <authorList>
            <consortium name="Pathogen Informatics"/>
        </authorList>
    </citation>
    <scope>NUCLEOTIDE SEQUENCE [LARGE SCALE GENOMIC DNA]</scope>
    <source>
        <strain evidence="2 3">4300STDY6636950</strain>
    </source>
</reference>
<protein>
    <submittedName>
        <fullName evidence="2">Eaa1</fullName>
    </submittedName>
</protein>
<sequence length="286" mass="31200">MNKSTITRDELNEVIATYGKHHIAHRMANVLLAAMDSEPVAVIDLANLDYLRSGADADVWPPEREEMGDVLLYRHPQPAPVVSAELLHTAASAIEDLLTTKDRMGVYVCFDLPFRLRSAANAQPAPAAPVCTCPSGDGSLRWPCPVHPGNSPVIPDGWTGNEKANAALMMLDRIETVDPVDDDRIDGIKRIVRELAAAPHDTPALNSVQSVVTVPGKWIPVSERMPEVGVKVLCFPAEDEPIHAVFNGQLWLQDVSWSGSEEPIDNVIPVTVTHWMPLPAGPQEVR</sequence>
<evidence type="ECO:0000259" key="1">
    <source>
        <dbReference type="Pfam" id="PF04448"/>
    </source>
</evidence>
<evidence type="ECO:0000313" key="3">
    <source>
        <dbReference type="Proteomes" id="UP000252079"/>
    </source>
</evidence>
<feature type="domain" description="DUF551" evidence="1">
    <location>
        <begin position="217"/>
        <end position="283"/>
    </location>
</feature>
<name>A0ABD7N5G5_9ENTR</name>
<dbReference type="AlphaFoldDB" id="A0ABD7N5G5"/>
<dbReference type="RefSeq" id="WP_256596187.1">
    <property type="nucleotide sequence ID" value="NZ_UFBM01000028.1"/>
</dbReference>
<comment type="caution">
    <text evidence="2">The sequence shown here is derived from an EMBL/GenBank/DDBJ whole genome shotgun (WGS) entry which is preliminary data.</text>
</comment>
<gene>
    <name evidence="2" type="ORF">SAMEA23995918_03685</name>
</gene>
<dbReference type="InterPro" id="IPR007539">
    <property type="entry name" value="DUF551"/>
</dbReference>